<dbReference type="EMBL" id="JARBDR010000246">
    <property type="protein sequence ID" value="KAJ8317573.1"/>
    <property type="molecule type" value="Genomic_DNA"/>
</dbReference>
<dbReference type="Proteomes" id="UP001217089">
    <property type="component" value="Unassembled WGS sequence"/>
</dbReference>
<reference evidence="1 2" key="1">
    <citation type="submission" date="2022-12" db="EMBL/GenBank/DDBJ databases">
        <title>Chromosome-level genome of Tegillarca granosa.</title>
        <authorList>
            <person name="Kim J."/>
        </authorList>
    </citation>
    <scope>NUCLEOTIDE SEQUENCE [LARGE SCALE GENOMIC DNA]</scope>
    <source>
        <strain evidence="1">Teg-2019</strain>
        <tissue evidence="1">Adductor muscle</tissue>
    </source>
</reference>
<keyword evidence="2" id="KW-1185">Reference proteome</keyword>
<evidence type="ECO:0000313" key="2">
    <source>
        <dbReference type="Proteomes" id="UP001217089"/>
    </source>
</evidence>
<accession>A0ABQ9FJT2</accession>
<protein>
    <submittedName>
        <fullName evidence="1">Uncharacterized protein</fullName>
    </submittedName>
</protein>
<evidence type="ECO:0000313" key="1">
    <source>
        <dbReference type="EMBL" id="KAJ8317573.1"/>
    </source>
</evidence>
<gene>
    <name evidence="1" type="ORF">KUTeg_005477</name>
</gene>
<name>A0ABQ9FJT2_TEGGR</name>
<comment type="caution">
    <text evidence="1">The sequence shown here is derived from an EMBL/GenBank/DDBJ whole genome shotgun (WGS) entry which is preliminary data.</text>
</comment>
<sequence length="64" mass="7651">MVDCGNTRCSQEKKSFKKELMSWSKKIPLIVELHINQNMNMTRFNFNVILIISVNRQKKWGKEH</sequence>
<organism evidence="1 2">
    <name type="scientific">Tegillarca granosa</name>
    <name type="common">Malaysian cockle</name>
    <name type="synonym">Anadara granosa</name>
    <dbReference type="NCBI Taxonomy" id="220873"/>
    <lineage>
        <taxon>Eukaryota</taxon>
        <taxon>Metazoa</taxon>
        <taxon>Spiralia</taxon>
        <taxon>Lophotrochozoa</taxon>
        <taxon>Mollusca</taxon>
        <taxon>Bivalvia</taxon>
        <taxon>Autobranchia</taxon>
        <taxon>Pteriomorphia</taxon>
        <taxon>Arcoida</taxon>
        <taxon>Arcoidea</taxon>
        <taxon>Arcidae</taxon>
        <taxon>Tegillarca</taxon>
    </lineage>
</organism>
<proteinExistence type="predicted"/>